<dbReference type="Gene3D" id="1.25.40.10">
    <property type="entry name" value="Tetratricopeptide repeat domain"/>
    <property type="match status" value="1"/>
</dbReference>
<feature type="transmembrane region" description="Helical" evidence="1">
    <location>
        <begin position="21"/>
        <end position="44"/>
    </location>
</feature>
<dbReference type="SUPFAM" id="SSF48452">
    <property type="entry name" value="TPR-like"/>
    <property type="match status" value="1"/>
</dbReference>
<dbReference type="Pfam" id="PF13424">
    <property type="entry name" value="TPR_12"/>
    <property type="match status" value="1"/>
</dbReference>
<evidence type="ECO:0000313" key="3">
    <source>
        <dbReference type="Proteomes" id="UP000218542"/>
    </source>
</evidence>
<keyword evidence="1" id="KW-0472">Membrane</keyword>
<keyword evidence="1" id="KW-1133">Transmembrane helix</keyword>
<keyword evidence="3" id="KW-1185">Reference proteome</keyword>
<dbReference type="OrthoDB" id="274477at2"/>
<comment type="caution">
    <text evidence="2">The sequence shown here is derived from an EMBL/GenBank/DDBJ whole genome shotgun (WGS) entry which is preliminary data.</text>
</comment>
<keyword evidence="1" id="KW-0812">Transmembrane</keyword>
<evidence type="ECO:0000313" key="2">
    <source>
        <dbReference type="EMBL" id="GAX60057.1"/>
    </source>
</evidence>
<organism evidence="2 3">
    <name type="scientific">Candidatus Scalindua japonica</name>
    <dbReference type="NCBI Taxonomy" id="1284222"/>
    <lineage>
        <taxon>Bacteria</taxon>
        <taxon>Pseudomonadati</taxon>
        <taxon>Planctomycetota</taxon>
        <taxon>Candidatus Brocadiia</taxon>
        <taxon>Candidatus Brocadiales</taxon>
        <taxon>Candidatus Scalinduaceae</taxon>
        <taxon>Candidatus Scalindua</taxon>
    </lineage>
</organism>
<gene>
    <name evidence="2" type="ORF">SCALIN_C05_0142</name>
</gene>
<reference evidence="3" key="1">
    <citation type="journal article" date="2017" name="Environ. Microbiol. Rep.">
        <title>Genetic Diversity of Marine Anaerobic Ammonium-Oxidizing Bacteria as Revealed by Genomic and Proteomic Analyses of 'Candidatus Scalindua japonica'.</title>
        <authorList>
            <person name="Oshiki M."/>
            <person name="Mizuto K."/>
            <person name="Kimura Z."/>
            <person name="Kindaichi T."/>
            <person name="Satoh H."/>
            <person name="Okabe S."/>
        </authorList>
    </citation>
    <scope>NUCLEOTIDE SEQUENCE [LARGE SCALE GENOMIC DNA]</scope>
    <source>
        <strain evidence="3">husup-a2</strain>
    </source>
</reference>
<proteinExistence type="predicted"/>
<dbReference type="RefSeq" id="WP_133111676.1">
    <property type="nucleotide sequence ID" value="NZ_BAOS01000005.1"/>
</dbReference>
<name>A0A286TVZ0_9BACT</name>
<dbReference type="Proteomes" id="UP000218542">
    <property type="component" value="Unassembled WGS sequence"/>
</dbReference>
<dbReference type="InterPro" id="IPR011990">
    <property type="entry name" value="TPR-like_helical_dom_sf"/>
</dbReference>
<evidence type="ECO:0000256" key="1">
    <source>
        <dbReference type="SAM" id="Phobius"/>
    </source>
</evidence>
<protein>
    <submittedName>
        <fullName evidence="2">Uncharacterized protein</fullName>
    </submittedName>
</protein>
<accession>A0A286TVZ0</accession>
<dbReference type="AlphaFoldDB" id="A0A286TVZ0"/>
<sequence length="252" mass="28823">MIKKLKLKINSLIGTTSGYKGIIFINLCILALVLGLMFIQYNWISKEKKALKSMIDKQGKERKTKGFGLKKSSKKLAKGTVKNKKKTGLTSGLLQTRKITKYNLANSIKNADMYFDYDQYGKAVVAYKRVINSKITFDESDRVLSRLAESYYKLEKYEKAIELYGKVSNDYLKSPYRLSAQLGLGECLILTGNYDEARRVLYEVAGQESRYTEEKDKNMVIEAHYKIAESYIKQANHSLKKDGAKHNTVKVY</sequence>
<dbReference type="EMBL" id="BAOS01000005">
    <property type="protein sequence ID" value="GAX60057.1"/>
    <property type="molecule type" value="Genomic_DNA"/>
</dbReference>